<evidence type="ECO:0000313" key="3">
    <source>
        <dbReference type="Proteomes" id="UP001223520"/>
    </source>
</evidence>
<keyword evidence="3" id="KW-1185">Reference proteome</keyword>
<feature type="region of interest" description="Disordered" evidence="1">
    <location>
        <begin position="504"/>
        <end position="526"/>
    </location>
</feature>
<reference evidence="2 3" key="1">
    <citation type="journal article" date="2023" name="Limnol Oceanogr Lett">
        <title>Environmental adaptations by the intertidal Antarctic cyanobacterium Halotia branconii CENA392 as revealed using long-read genome sequencing.</title>
        <authorList>
            <person name="Dextro R.B."/>
            <person name="Delbaje E."/>
            <person name="Freitas P.N.N."/>
            <person name="Geraldes V."/>
            <person name="Pinto E."/>
            <person name="Long P.F."/>
            <person name="Fiore M.F."/>
        </authorList>
    </citation>
    <scope>NUCLEOTIDE SEQUENCE [LARGE SCALE GENOMIC DNA]</scope>
    <source>
        <strain evidence="2 3">CENA392</strain>
    </source>
</reference>
<protein>
    <submittedName>
        <fullName evidence="2">ATP-binding protein</fullName>
    </submittedName>
</protein>
<name>A0AAJ6P7J6_9CYAN</name>
<keyword evidence="2" id="KW-0067">ATP-binding</keyword>
<dbReference type="InterPro" id="IPR027417">
    <property type="entry name" value="P-loop_NTPase"/>
</dbReference>
<dbReference type="GO" id="GO:0005524">
    <property type="term" value="F:ATP binding"/>
    <property type="evidence" value="ECO:0007669"/>
    <property type="project" value="UniProtKB-KW"/>
</dbReference>
<evidence type="ECO:0000256" key="1">
    <source>
        <dbReference type="SAM" id="MobiDB-lite"/>
    </source>
</evidence>
<dbReference type="Gene3D" id="3.40.50.300">
    <property type="entry name" value="P-loop containing nucleotide triphosphate hydrolases"/>
    <property type="match status" value="1"/>
</dbReference>
<dbReference type="Proteomes" id="UP001223520">
    <property type="component" value="Chromosome"/>
</dbReference>
<dbReference type="AlphaFoldDB" id="A0AAJ6P7J6"/>
<keyword evidence="2" id="KW-0547">Nucleotide-binding</keyword>
<dbReference type="RefSeq" id="WP_281481024.1">
    <property type="nucleotide sequence ID" value="NZ_CP124543.1"/>
</dbReference>
<dbReference type="KEGG" id="hbq:QI031_17985"/>
<accession>A0AAJ6P7J6</accession>
<evidence type="ECO:0000313" key="2">
    <source>
        <dbReference type="EMBL" id="WGV23696.1"/>
    </source>
</evidence>
<dbReference type="EMBL" id="CP124543">
    <property type="protein sequence ID" value="WGV23696.1"/>
    <property type="molecule type" value="Genomic_DNA"/>
</dbReference>
<dbReference type="CDD" id="cd00009">
    <property type="entry name" value="AAA"/>
    <property type="match status" value="1"/>
</dbReference>
<gene>
    <name evidence="2" type="ORF">QI031_17985</name>
</gene>
<dbReference type="SUPFAM" id="SSF52540">
    <property type="entry name" value="P-loop containing nucleoside triphosphate hydrolases"/>
    <property type="match status" value="1"/>
</dbReference>
<sequence>MEIKLTPNTAFASGIILAGLSFVLMSSQSAPKDKYSPHRTITAAMCLILASSAAIFATNGEEMDNDQQEQKQIARTKTTEQRIMDMEADLAVVEREHDNEDQIDELEQEFAMLGAAAPLLMQMANISAGIEAGNMAIYNSYGFSGKEDKPALPMAGNDQTSDTILDFYNWDDVEDEASGIIIVGNTGYGKTSVACWLAGHLTKNKPAQMLALDPHASRNPLWKQLEIPVISSFEGIEAQIELLIELLDDRRELPENGDPVIVFADEINSCLINFEQPQQMEIALKRLGAEGRKYDIVFIALNQSPNVEDLPLSAAMRNNYFLLALGAAARSLGDRWRNTDPRKQHLNAVAYPCAVGGCVPTQIAVHPTHADYSKFVKKGNPPKNIQSINKLPLTIPLAEGWGHLYSHFRQERRPQPKTLETVQPFDNRPPTEAQQRLQQIKQLREQGQSPQVIIKMLWNITPNDGERWEYVKGIYLDMCQILEIPPEDPPGAKVSAVDTENNTPSKIVSAQKSNSTATSSGENTLDTYPNFNGLPTENELLQMLQDTTLAPGEFIKRTLKLTKGERYRLGIRAIRYVVRRYGDFQLMEKFQKYL</sequence>
<organism evidence="2 3">
    <name type="scientific">Halotia branconii CENA392</name>
    <dbReference type="NCBI Taxonomy" id="1539056"/>
    <lineage>
        <taxon>Bacteria</taxon>
        <taxon>Bacillati</taxon>
        <taxon>Cyanobacteriota</taxon>
        <taxon>Cyanophyceae</taxon>
        <taxon>Nostocales</taxon>
        <taxon>Nodulariaceae</taxon>
        <taxon>Halotia</taxon>
    </lineage>
</organism>
<proteinExistence type="predicted"/>